<dbReference type="FunFam" id="3.40.1380.10:FF:000006">
    <property type="entry name" value="ATP synthase gamma chain"/>
    <property type="match status" value="1"/>
</dbReference>
<evidence type="ECO:0000256" key="8">
    <source>
        <dbReference type="ARBA" id="ARBA00023065"/>
    </source>
</evidence>
<dbReference type="FunFam" id="1.10.287.80:FF:000007">
    <property type="entry name" value="ATP synthase gamma chain"/>
    <property type="match status" value="1"/>
</dbReference>
<dbReference type="Pfam" id="PF00231">
    <property type="entry name" value="ATP-synt"/>
    <property type="match status" value="1"/>
</dbReference>
<comment type="subunit">
    <text evidence="12">F-type ATPases have 2 components, CF(1) - the catalytic core - and CF(0) - the membrane proton channel. CF(1) has five subunits: alpha(3), beta(3), gamma(1), delta(1), epsilon(1). CF(0) has three main subunits: a, b and c.</text>
</comment>
<evidence type="ECO:0000256" key="12">
    <source>
        <dbReference type="HAMAP-Rule" id="MF_00815"/>
    </source>
</evidence>
<dbReference type="GO" id="GO:0005886">
    <property type="term" value="C:plasma membrane"/>
    <property type="evidence" value="ECO:0007669"/>
    <property type="project" value="UniProtKB-SubCell"/>
</dbReference>
<reference evidence="13 14" key="1">
    <citation type="submission" date="2018-06" db="EMBL/GenBank/DDBJ databases">
        <authorList>
            <consortium name="Pathogen Informatics"/>
            <person name="Doyle S."/>
        </authorList>
    </citation>
    <scope>NUCLEOTIDE SEQUENCE [LARGE SCALE GENOMIC DNA]</scope>
    <source>
        <strain evidence="13 14">NCTC13102</strain>
    </source>
</reference>
<name>A0A2X3DKN3_9HELI</name>
<dbReference type="GO" id="GO:0042777">
    <property type="term" value="P:proton motive force-driven plasma membrane ATP synthesis"/>
    <property type="evidence" value="ECO:0007669"/>
    <property type="project" value="UniProtKB-UniRule"/>
</dbReference>
<dbReference type="NCBIfam" id="TIGR01146">
    <property type="entry name" value="ATPsyn_F1gamma"/>
    <property type="match status" value="1"/>
</dbReference>
<keyword evidence="9 12" id="KW-0472">Membrane</keyword>
<keyword evidence="11 12" id="KW-0066">ATP synthesis</keyword>
<evidence type="ECO:0000256" key="11">
    <source>
        <dbReference type="ARBA" id="ARBA00023310"/>
    </source>
</evidence>
<accession>A0A2X3DKN3</accession>
<dbReference type="RefSeq" id="WP_112058707.1">
    <property type="nucleotide sequence ID" value="NZ_UAWL01000006.1"/>
</dbReference>
<evidence type="ECO:0000313" key="13">
    <source>
        <dbReference type="EMBL" id="SQB98820.1"/>
    </source>
</evidence>
<comment type="similarity">
    <text evidence="3 12">Belongs to the ATPase gamma chain family.</text>
</comment>
<dbReference type="Gene3D" id="3.40.1380.10">
    <property type="match status" value="1"/>
</dbReference>
<evidence type="ECO:0000256" key="4">
    <source>
        <dbReference type="ARBA" id="ARBA00022448"/>
    </source>
</evidence>
<dbReference type="SUPFAM" id="SSF52943">
    <property type="entry name" value="ATP synthase (F1-ATPase), gamma subunit"/>
    <property type="match status" value="1"/>
</dbReference>
<organism evidence="13 14">
    <name type="scientific">Helicobacter fennelliae</name>
    <dbReference type="NCBI Taxonomy" id="215"/>
    <lineage>
        <taxon>Bacteria</taxon>
        <taxon>Pseudomonadati</taxon>
        <taxon>Campylobacterota</taxon>
        <taxon>Epsilonproteobacteria</taxon>
        <taxon>Campylobacterales</taxon>
        <taxon>Helicobacteraceae</taxon>
        <taxon>Helicobacter</taxon>
    </lineage>
</organism>
<evidence type="ECO:0000256" key="3">
    <source>
        <dbReference type="ARBA" id="ARBA00007681"/>
    </source>
</evidence>
<dbReference type="GO" id="GO:0046933">
    <property type="term" value="F:proton-transporting ATP synthase activity, rotational mechanism"/>
    <property type="evidence" value="ECO:0007669"/>
    <property type="project" value="UniProtKB-UniRule"/>
</dbReference>
<keyword evidence="7 12" id="KW-0375">Hydrogen ion transport</keyword>
<dbReference type="EMBL" id="UAWL01000006">
    <property type="protein sequence ID" value="SQB98820.1"/>
    <property type="molecule type" value="Genomic_DNA"/>
</dbReference>
<dbReference type="AlphaFoldDB" id="A0A2X3DKN3"/>
<dbReference type="InterPro" id="IPR035968">
    <property type="entry name" value="ATP_synth_F1_ATPase_gsu"/>
</dbReference>
<protein>
    <recommendedName>
        <fullName evidence="12">ATP synthase gamma chain</fullName>
    </recommendedName>
    <alternativeName>
        <fullName evidence="12">ATP synthase F1 sector gamma subunit</fullName>
    </alternativeName>
    <alternativeName>
        <fullName evidence="12">F-ATPase gamma subunit</fullName>
    </alternativeName>
</protein>
<keyword evidence="4 12" id="KW-0813">Transport</keyword>
<dbReference type="GO" id="GO:0005524">
    <property type="term" value="F:ATP binding"/>
    <property type="evidence" value="ECO:0007669"/>
    <property type="project" value="UniProtKB-UniRule"/>
</dbReference>
<evidence type="ECO:0000256" key="5">
    <source>
        <dbReference type="ARBA" id="ARBA00022475"/>
    </source>
</evidence>
<dbReference type="CDD" id="cd12151">
    <property type="entry name" value="F1-ATPase_gamma"/>
    <property type="match status" value="1"/>
</dbReference>
<comment type="subcellular location">
    <subcellularLocation>
        <location evidence="12">Cell membrane</location>
        <topology evidence="12">Peripheral membrane protein</topology>
    </subcellularLocation>
    <subcellularLocation>
        <location evidence="2">Membrane</location>
        <topology evidence="2">Peripheral membrane protein</topology>
    </subcellularLocation>
</comment>
<dbReference type="HAMAP" id="MF_00815">
    <property type="entry name" value="ATP_synth_gamma_bact"/>
    <property type="match status" value="1"/>
</dbReference>
<dbReference type="InterPro" id="IPR000131">
    <property type="entry name" value="ATP_synth_F1_gsu"/>
</dbReference>
<sequence>MGNNLKEIRTKIGSVKNTQKTTRAMKLVSTSKLKKAEEVAKKSRAYANKLNDIFEDILSKIQIRGLENINSKFFAESKTRQIKKVDIVFITADKGLCGGFSAITIKEVLRLMADCKKNGINVRLRGIGKKGVSYFTFNQIDLVDKIIGLSSSPSYDKSSDFINSVISDFLAGVTDEVILVHNGFKSKISQELKVKSILPLGLDLDNIQQNTQKSSQEIVSIEPDEDEDMVLEQLAQRYIEYNMYYALIDSLAAEHSARMQAMDAATKNAGELVRNLTISYNKARQEAITTELVEINAGVESMK</sequence>
<proteinExistence type="inferred from homology"/>
<evidence type="ECO:0000313" key="14">
    <source>
        <dbReference type="Proteomes" id="UP000250166"/>
    </source>
</evidence>
<evidence type="ECO:0000256" key="7">
    <source>
        <dbReference type="ARBA" id="ARBA00022781"/>
    </source>
</evidence>
<keyword evidence="6" id="KW-0997">Cell inner membrane</keyword>
<evidence type="ECO:0000256" key="10">
    <source>
        <dbReference type="ARBA" id="ARBA00023196"/>
    </source>
</evidence>
<evidence type="ECO:0000256" key="6">
    <source>
        <dbReference type="ARBA" id="ARBA00022519"/>
    </source>
</evidence>
<dbReference type="GO" id="GO:0045259">
    <property type="term" value="C:proton-transporting ATP synthase complex"/>
    <property type="evidence" value="ECO:0007669"/>
    <property type="project" value="UniProtKB-KW"/>
</dbReference>
<dbReference type="PANTHER" id="PTHR11693:SF22">
    <property type="entry name" value="ATP SYNTHASE SUBUNIT GAMMA, MITOCHONDRIAL"/>
    <property type="match status" value="1"/>
</dbReference>
<evidence type="ECO:0000256" key="1">
    <source>
        <dbReference type="ARBA" id="ARBA00003456"/>
    </source>
</evidence>
<gene>
    <name evidence="12 13" type="primary">atpG</name>
    <name evidence="13" type="ORF">NCTC13102_01287</name>
</gene>
<keyword evidence="8 12" id="KW-0406">Ion transport</keyword>
<evidence type="ECO:0000256" key="2">
    <source>
        <dbReference type="ARBA" id="ARBA00004170"/>
    </source>
</evidence>
<dbReference type="Proteomes" id="UP000250166">
    <property type="component" value="Unassembled WGS sequence"/>
</dbReference>
<comment type="function">
    <text evidence="1 12">Produces ATP from ADP in the presence of a proton gradient across the membrane. The gamma chain is believed to be important in regulating ATPase activity and the flow of protons through the CF(0) complex.</text>
</comment>
<keyword evidence="10 12" id="KW-0139">CF(1)</keyword>
<dbReference type="Gene3D" id="1.10.287.80">
    <property type="entry name" value="ATP synthase, gamma subunit, helix hairpin domain"/>
    <property type="match status" value="1"/>
</dbReference>
<keyword evidence="5 12" id="KW-1003">Cell membrane</keyword>
<evidence type="ECO:0000256" key="9">
    <source>
        <dbReference type="ARBA" id="ARBA00023136"/>
    </source>
</evidence>
<dbReference type="PRINTS" id="PR00126">
    <property type="entry name" value="ATPASEGAMMA"/>
</dbReference>
<dbReference type="PANTHER" id="PTHR11693">
    <property type="entry name" value="ATP SYNTHASE GAMMA CHAIN"/>
    <property type="match status" value="1"/>
</dbReference>